<dbReference type="SUPFAM" id="SSF52047">
    <property type="entry name" value="RNI-like"/>
    <property type="match status" value="1"/>
</dbReference>
<reference evidence="5" key="1">
    <citation type="submission" date="2020-04" db="EMBL/GenBank/DDBJ databases">
        <authorList>
            <person name="Alioto T."/>
            <person name="Alioto T."/>
            <person name="Gomez Garrido J."/>
        </authorList>
    </citation>
    <scope>NUCLEOTIDE SEQUENCE</scope>
    <source>
        <strain evidence="5">A484AB</strain>
    </source>
</reference>
<accession>A0A6S7IE01</accession>
<evidence type="ECO:0000256" key="2">
    <source>
        <dbReference type="ARBA" id="ARBA00022737"/>
    </source>
</evidence>
<keyword evidence="3" id="KW-0547">Nucleotide-binding</keyword>
<dbReference type="PROSITE" id="PS50837">
    <property type="entry name" value="NACHT"/>
    <property type="match status" value="1"/>
</dbReference>
<gene>
    <name evidence="5" type="ORF">PACLA_8A084497</name>
</gene>
<comment type="caution">
    <text evidence="5">The sequence shown here is derived from an EMBL/GenBank/DDBJ whole genome shotgun (WGS) entry which is preliminary data.</text>
</comment>
<dbReference type="PANTHER" id="PTHR24106">
    <property type="entry name" value="NACHT, LRR AND CARD DOMAINS-CONTAINING"/>
    <property type="match status" value="1"/>
</dbReference>
<sequence length="1066" mass="121515">MATTFDLKATLQCIPDKTLASESTRKSVETQCLLKYAQEFHPSIPLYVLVIMNFGFVTLLSIIYAYSVNDRVEIFADSPSATTNNGEDESQPLSGISPAASDPMSHQNSGRYSVITLYIMHLIFCRIIPLAVFATLLLISSSFPVQYHCPWPVKTTSSSHGNFSQRQNLNFSTVDCTYPMGSKKETVAATVVTINFLIGIVASMELVYLLWSTWKDDNLLSDLEFCSVYLLRKRKRIRKLMKKIRENISDETFYLHDDFGEKRLSRRKLEEIYVNVIIQEGREMNCRRLLKDRHETYQAHFKVPHGATTFKRIADLFKPTRASKTCPRTILVVGRPGIGKTLLTKKIFYQWQQQTFEFWFEKIVILIRFRNFNKGKTSFREMLRCSDGLNMSSADFNGIYEHICLMPSNVILIFDGLDELKVDDESSREANTINSHNDVTHILLIFKQLVEGKLLPGVTVLTTTRPTAEHIYQKLKFDREIEILGFHEDQIKDYVEKFCCNDIQKSSEIWNLIKQSPELLSLCYIPVNSYIVCLTLIESIEVKGQSNVPTTITELYKRAINILLFRHHLRYKDKAIPKNYIIGKLTEPLQHDLNKLKRIARNGMMEDQLTFEFENDDEFVSELTDCGLFNKQESKRQNIFCFLHLTIQEFLAALHVVDDMENVESFLSEHIENPKWHLVIQFVAGLIGDKMRELKAQRNKLQRSPKLTDNEKTQELAKNEEIIDCICKRFQHQMPKVGNLDRNTLPVIKCVHEMQEESVMKLVASHWDDEAVCLNSLSIAPVESAALFEFLSHIKNLHKLTITNCIMDRFALSELAELLMKENENCQLTELHISESKLTDEGAKHLSDALISDKCKLIELNISHNLLTDEGAKHLSDALMSDNCKLTQLDIGSNNLTDAGPKYLSGALMSDNCKLTKLDMLSINLTDKGVKYLSDALMSGNCKLTELDIGRNNLTDEGGKHLSDALMNDKCKLTVLNIQCNNLTDGGAKYLSDALISDKCKLTVLDIGINELTDEGAKYLRDALMSAHCKLTELNISYNFSITDEGAKYLHDAMNSDNCKLTKLNV</sequence>
<keyword evidence="6" id="KW-1185">Reference proteome</keyword>
<dbReference type="OrthoDB" id="5966913at2759"/>
<dbReference type="InterPro" id="IPR051261">
    <property type="entry name" value="NLR"/>
</dbReference>
<dbReference type="Gene3D" id="1.20.1440.80">
    <property type="entry name" value="Gap junction channel protein cysteine-rich domain"/>
    <property type="match status" value="1"/>
</dbReference>
<dbReference type="InterPro" id="IPR038359">
    <property type="entry name" value="Connexin_N_sf"/>
</dbReference>
<keyword evidence="1" id="KW-0433">Leucine-rich repeat</keyword>
<dbReference type="Pfam" id="PF13516">
    <property type="entry name" value="LRR_6"/>
    <property type="match status" value="7"/>
</dbReference>
<evidence type="ECO:0000313" key="6">
    <source>
        <dbReference type="Proteomes" id="UP001152795"/>
    </source>
</evidence>
<dbReference type="Pfam" id="PF05729">
    <property type="entry name" value="NACHT"/>
    <property type="match status" value="1"/>
</dbReference>
<dbReference type="AlphaFoldDB" id="A0A6S7IE01"/>
<dbReference type="GO" id="GO:0005524">
    <property type="term" value="F:ATP binding"/>
    <property type="evidence" value="ECO:0007669"/>
    <property type="project" value="UniProtKB-KW"/>
</dbReference>
<evidence type="ECO:0000313" key="5">
    <source>
        <dbReference type="EMBL" id="CAB4014370.1"/>
    </source>
</evidence>
<dbReference type="Proteomes" id="UP001152795">
    <property type="component" value="Unassembled WGS sequence"/>
</dbReference>
<dbReference type="InterPro" id="IPR027417">
    <property type="entry name" value="P-loop_NTPase"/>
</dbReference>
<dbReference type="Gene3D" id="3.80.10.10">
    <property type="entry name" value="Ribonuclease Inhibitor"/>
    <property type="match status" value="2"/>
</dbReference>
<dbReference type="SUPFAM" id="SSF52540">
    <property type="entry name" value="P-loop containing nucleoside triphosphate hydrolases"/>
    <property type="match status" value="1"/>
</dbReference>
<evidence type="ECO:0000256" key="3">
    <source>
        <dbReference type="ARBA" id="ARBA00022741"/>
    </source>
</evidence>
<keyword evidence="4" id="KW-0067">ATP-binding</keyword>
<evidence type="ECO:0000256" key="4">
    <source>
        <dbReference type="ARBA" id="ARBA00022840"/>
    </source>
</evidence>
<organism evidence="5 6">
    <name type="scientific">Paramuricea clavata</name>
    <name type="common">Red gorgonian</name>
    <name type="synonym">Violescent sea-whip</name>
    <dbReference type="NCBI Taxonomy" id="317549"/>
    <lineage>
        <taxon>Eukaryota</taxon>
        <taxon>Metazoa</taxon>
        <taxon>Cnidaria</taxon>
        <taxon>Anthozoa</taxon>
        <taxon>Octocorallia</taxon>
        <taxon>Malacalcyonacea</taxon>
        <taxon>Plexauridae</taxon>
        <taxon>Paramuricea</taxon>
    </lineage>
</organism>
<protein>
    <submittedName>
        <fullName evidence="5">NACHT, LRR and PYD domains-containing 14-like</fullName>
    </submittedName>
</protein>
<name>A0A6S7IE01_PARCT</name>
<dbReference type="EMBL" id="CACRXK020008276">
    <property type="protein sequence ID" value="CAB4014370.1"/>
    <property type="molecule type" value="Genomic_DNA"/>
</dbReference>
<proteinExistence type="predicted"/>
<keyword evidence="2" id="KW-0677">Repeat</keyword>
<dbReference type="InterPro" id="IPR001611">
    <property type="entry name" value="Leu-rich_rpt"/>
</dbReference>
<dbReference type="Gene3D" id="3.40.50.300">
    <property type="entry name" value="P-loop containing nucleotide triphosphate hydrolases"/>
    <property type="match status" value="1"/>
</dbReference>
<dbReference type="InterPro" id="IPR032675">
    <property type="entry name" value="LRR_dom_sf"/>
</dbReference>
<dbReference type="SMART" id="SM00368">
    <property type="entry name" value="LRR_RI"/>
    <property type="match status" value="8"/>
</dbReference>
<evidence type="ECO:0000256" key="1">
    <source>
        <dbReference type="ARBA" id="ARBA00022614"/>
    </source>
</evidence>
<dbReference type="InterPro" id="IPR007111">
    <property type="entry name" value="NACHT_NTPase"/>
</dbReference>